<keyword evidence="3" id="KW-1185">Reference proteome</keyword>
<protein>
    <submittedName>
        <fullName evidence="2">Uncharacterized protein</fullName>
    </submittedName>
</protein>
<feature type="region of interest" description="Disordered" evidence="1">
    <location>
        <begin position="38"/>
        <end position="111"/>
    </location>
</feature>
<feature type="compositionally biased region" description="Pro residues" evidence="1">
    <location>
        <begin position="81"/>
        <end position="98"/>
    </location>
</feature>
<comment type="caution">
    <text evidence="2">The sequence shown here is derived from an EMBL/GenBank/DDBJ whole genome shotgun (WGS) entry which is preliminary data.</text>
</comment>
<dbReference type="AlphaFoldDB" id="A0AAP0JR31"/>
<gene>
    <name evidence="2" type="ORF">Sjap_009221</name>
</gene>
<reference evidence="2 3" key="1">
    <citation type="submission" date="2024-01" db="EMBL/GenBank/DDBJ databases">
        <title>Genome assemblies of Stephania.</title>
        <authorList>
            <person name="Yang L."/>
        </authorList>
    </citation>
    <scope>NUCLEOTIDE SEQUENCE [LARGE SCALE GENOMIC DNA]</scope>
    <source>
        <strain evidence="2">QJT</strain>
        <tissue evidence="2">Leaf</tissue>
    </source>
</reference>
<dbReference type="Proteomes" id="UP001417504">
    <property type="component" value="Unassembled WGS sequence"/>
</dbReference>
<feature type="compositionally biased region" description="Polar residues" evidence="1">
    <location>
        <begin position="39"/>
        <end position="52"/>
    </location>
</feature>
<proteinExistence type="predicted"/>
<evidence type="ECO:0000256" key="1">
    <source>
        <dbReference type="SAM" id="MobiDB-lite"/>
    </source>
</evidence>
<sequence length="111" mass="12024">MGTAFLSCFSPPFHDPNMSAQKSLQFFSNPSLYLPTSHPHFSNTQWASPKTSQLHLQPSPPHDPSSPPLQLHICSKTCPHTPLPSSSPSPSPPSPSTPPMTHHGVSHLESQ</sequence>
<dbReference type="EMBL" id="JBBNAE010000003">
    <property type="protein sequence ID" value="KAK9138627.1"/>
    <property type="molecule type" value="Genomic_DNA"/>
</dbReference>
<name>A0AAP0JR31_9MAGN</name>
<evidence type="ECO:0000313" key="3">
    <source>
        <dbReference type="Proteomes" id="UP001417504"/>
    </source>
</evidence>
<accession>A0AAP0JR31</accession>
<organism evidence="2 3">
    <name type="scientific">Stephania japonica</name>
    <dbReference type="NCBI Taxonomy" id="461633"/>
    <lineage>
        <taxon>Eukaryota</taxon>
        <taxon>Viridiplantae</taxon>
        <taxon>Streptophyta</taxon>
        <taxon>Embryophyta</taxon>
        <taxon>Tracheophyta</taxon>
        <taxon>Spermatophyta</taxon>
        <taxon>Magnoliopsida</taxon>
        <taxon>Ranunculales</taxon>
        <taxon>Menispermaceae</taxon>
        <taxon>Menispermoideae</taxon>
        <taxon>Cissampelideae</taxon>
        <taxon>Stephania</taxon>
    </lineage>
</organism>
<feature type="compositionally biased region" description="Pro residues" evidence="1">
    <location>
        <begin position="58"/>
        <end position="67"/>
    </location>
</feature>
<evidence type="ECO:0000313" key="2">
    <source>
        <dbReference type="EMBL" id="KAK9138627.1"/>
    </source>
</evidence>